<dbReference type="Gene3D" id="3.40.50.300">
    <property type="entry name" value="P-loop containing nucleotide triphosphate hydrolases"/>
    <property type="match status" value="1"/>
</dbReference>
<organism evidence="6">
    <name type="scientific">candidate division WOR-3 bacterium</name>
    <dbReference type="NCBI Taxonomy" id="2052148"/>
    <lineage>
        <taxon>Bacteria</taxon>
        <taxon>Bacteria division WOR-3</taxon>
    </lineage>
</organism>
<dbReference type="EMBL" id="DTDP01000030">
    <property type="protein sequence ID" value="HGK53543.1"/>
    <property type="molecule type" value="Genomic_DNA"/>
</dbReference>
<dbReference type="PANTHER" id="PTHR46743:SF2">
    <property type="entry name" value="TEICHOIC ACIDS EXPORT ATP-BINDING PROTEIN TAGH"/>
    <property type="match status" value="1"/>
</dbReference>
<dbReference type="SMART" id="SM00382">
    <property type="entry name" value="AAA"/>
    <property type="match status" value="1"/>
</dbReference>
<dbReference type="InterPro" id="IPR015860">
    <property type="entry name" value="ABC_transpr_TagH-like"/>
</dbReference>
<proteinExistence type="inferred from homology"/>
<sequence length="228" mass="25816">MIELKNVTKSYRTKYGRVYVYKNVNAVFPEGKNVGIIGPNGAGKSTLLRLISKIDYPDSGEIITHKSISWPVAFTGGFQGSLTGLEIVKFVCMIYGANGEMKEKIKFVKEFTELGKYFEMPIKTYSAGMKARLAFALSMAFDFDYYLIDEVTAVGDLNFRKKCNQILREKLKKSNIIITSHDINRLREFCDIYAIPHKGDLILFDSFKEAAQFYADISKISAIPELTH</sequence>
<keyword evidence="2" id="KW-0813">Transport</keyword>
<dbReference type="GO" id="GO:0016020">
    <property type="term" value="C:membrane"/>
    <property type="evidence" value="ECO:0007669"/>
    <property type="project" value="InterPro"/>
</dbReference>
<reference evidence="6" key="1">
    <citation type="journal article" date="2020" name="mSystems">
        <title>Genome- and Community-Level Interaction Insights into Carbon Utilization and Element Cycling Functions of Hydrothermarchaeota in Hydrothermal Sediment.</title>
        <authorList>
            <person name="Zhou Z."/>
            <person name="Liu Y."/>
            <person name="Xu W."/>
            <person name="Pan J."/>
            <person name="Luo Z.H."/>
            <person name="Li M."/>
        </authorList>
    </citation>
    <scope>NUCLEOTIDE SEQUENCE [LARGE SCALE GENOMIC DNA]</scope>
    <source>
        <strain evidence="6">SpSt-695</strain>
    </source>
</reference>
<evidence type="ECO:0000256" key="2">
    <source>
        <dbReference type="ARBA" id="ARBA00022448"/>
    </source>
</evidence>
<dbReference type="InterPro" id="IPR027417">
    <property type="entry name" value="P-loop_NTPase"/>
</dbReference>
<gene>
    <name evidence="6" type="ORF">ENU72_00785</name>
</gene>
<dbReference type="InterPro" id="IPR050683">
    <property type="entry name" value="Bact_Polysacc_Export_ATP-bd"/>
</dbReference>
<dbReference type="InterPro" id="IPR003439">
    <property type="entry name" value="ABC_transporter-like_ATP-bd"/>
</dbReference>
<dbReference type="InterPro" id="IPR003593">
    <property type="entry name" value="AAA+_ATPase"/>
</dbReference>
<dbReference type="InterPro" id="IPR017871">
    <property type="entry name" value="ABC_transporter-like_CS"/>
</dbReference>
<dbReference type="PANTHER" id="PTHR46743">
    <property type="entry name" value="TEICHOIC ACIDS EXPORT ATP-BINDING PROTEIN TAGH"/>
    <property type="match status" value="1"/>
</dbReference>
<evidence type="ECO:0000256" key="1">
    <source>
        <dbReference type="ARBA" id="ARBA00005417"/>
    </source>
</evidence>
<evidence type="ECO:0000256" key="3">
    <source>
        <dbReference type="ARBA" id="ARBA00022741"/>
    </source>
</evidence>
<dbReference type="CDD" id="cd03220">
    <property type="entry name" value="ABC_KpsT_Wzt"/>
    <property type="match status" value="1"/>
</dbReference>
<dbReference type="SUPFAM" id="SSF52540">
    <property type="entry name" value="P-loop containing nucleoside triphosphate hydrolases"/>
    <property type="match status" value="1"/>
</dbReference>
<dbReference type="GO" id="GO:0140359">
    <property type="term" value="F:ABC-type transporter activity"/>
    <property type="evidence" value="ECO:0007669"/>
    <property type="project" value="InterPro"/>
</dbReference>
<dbReference type="Pfam" id="PF00005">
    <property type="entry name" value="ABC_tran"/>
    <property type="match status" value="1"/>
</dbReference>
<dbReference type="PROSITE" id="PS00211">
    <property type="entry name" value="ABC_TRANSPORTER_1"/>
    <property type="match status" value="1"/>
</dbReference>
<keyword evidence="4 6" id="KW-0067">ATP-binding</keyword>
<name>A0A7V3ZSX6_UNCW3</name>
<evidence type="ECO:0000313" key="6">
    <source>
        <dbReference type="EMBL" id="HGK53543.1"/>
    </source>
</evidence>
<protein>
    <submittedName>
        <fullName evidence="6">ABC transporter ATP-binding protein</fullName>
    </submittedName>
</protein>
<accession>A0A7V3ZSX6</accession>
<dbReference type="GO" id="GO:0016887">
    <property type="term" value="F:ATP hydrolysis activity"/>
    <property type="evidence" value="ECO:0007669"/>
    <property type="project" value="InterPro"/>
</dbReference>
<keyword evidence="3" id="KW-0547">Nucleotide-binding</keyword>
<comment type="caution">
    <text evidence="6">The sequence shown here is derived from an EMBL/GenBank/DDBJ whole genome shotgun (WGS) entry which is preliminary data.</text>
</comment>
<dbReference type="GO" id="GO:0005524">
    <property type="term" value="F:ATP binding"/>
    <property type="evidence" value="ECO:0007669"/>
    <property type="project" value="UniProtKB-KW"/>
</dbReference>
<evidence type="ECO:0000259" key="5">
    <source>
        <dbReference type="PROSITE" id="PS50893"/>
    </source>
</evidence>
<dbReference type="AlphaFoldDB" id="A0A7V3ZSX6"/>
<comment type="similarity">
    <text evidence="1">Belongs to the ABC transporter superfamily.</text>
</comment>
<dbReference type="PROSITE" id="PS50893">
    <property type="entry name" value="ABC_TRANSPORTER_2"/>
    <property type="match status" value="1"/>
</dbReference>
<feature type="domain" description="ABC transporter" evidence="5">
    <location>
        <begin position="2"/>
        <end position="223"/>
    </location>
</feature>
<evidence type="ECO:0000256" key="4">
    <source>
        <dbReference type="ARBA" id="ARBA00022840"/>
    </source>
</evidence>